<reference evidence="2 3" key="1">
    <citation type="journal article" date="2003" name="Int. J. Syst. Evol. Microbiol.">
        <title>Virgibacillus carmonensis sp. nov., Virgibacillus necropolis sp. nov. and Virgibacillus picturae sp. nov., three novel species isolated from deteriorated mural paintings, transfer of the species of the genus salibacillus to Virgibacillus, as Virgibacillus marismortui comb. nov. and Virgibacillus salexigens comb. nov., and emended description of the genus Virgibacillus.</title>
        <authorList>
            <person name="Heyrman J."/>
            <person name="Logan N.A."/>
            <person name="Busse H.J."/>
            <person name="Balcaen A."/>
            <person name="Lebbe L."/>
            <person name="Rodriguez-Diaz M."/>
            <person name="Swings J."/>
            <person name="De Vos P."/>
        </authorList>
    </citation>
    <scope>NUCLEOTIDE SEQUENCE [LARGE SCALE GENOMIC DNA]</scope>
    <source>
        <strain evidence="2 3">LMG 19488</strain>
    </source>
</reference>
<accession>A0A221M9Z7</accession>
<protein>
    <submittedName>
        <fullName evidence="2">Lactate utilization protein C</fullName>
    </submittedName>
</protein>
<dbReference type="PANTHER" id="PTHR43682:SF1">
    <property type="entry name" value="LACTATE UTILIZATION PROTEIN C"/>
    <property type="match status" value="1"/>
</dbReference>
<dbReference type="SUPFAM" id="SSF100950">
    <property type="entry name" value="NagB/RpiA/CoA transferase-like"/>
    <property type="match status" value="1"/>
</dbReference>
<dbReference type="Pfam" id="PF02589">
    <property type="entry name" value="LUD_dom"/>
    <property type="match status" value="1"/>
</dbReference>
<organism evidence="2 3">
    <name type="scientific">Virgibacillus necropolis</name>
    <dbReference type="NCBI Taxonomy" id="163877"/>
    <lineage>
        <taxon>Bacteria</taxon>
        <taxon>Bacillati</taxon>
        <taxon>Bacillota</taxon>
        <taxon>Bacilli</taxon>
        <taxon>Bacillales</taxon>
        <taxon>Bacillaceae</taxon>
        <taxon>Virgibacillus</taxon>
    </lineage>
</organism>
<dbReference type="InterPro" id="IPR024185">
    <property type="entry name" value="FTHF_cligase-like_sf"/>
</dbReference>
<gene>
    <name evidence="2" type="ORF">CFK40_05315</name>
</gene>
<feature type="domain" description="LUD" evidence="1">
    <location>
        <begin position="52"/>
        <end position="230"/>
    </location>
</feature>
<name>A0A221M9Z7_9BACI</name>
<evidence type="ECO:0000259" key="1">
    <source>
        <dbReference type="Pfam" id="PF02589"/>
    </source>
</evidence>
<dbReference type="KEGG" id="vne:CFK40_05315"/>
<dbReference type="EMBL" id="CP022437">
    <property type="protein sequence ID" value="ASN04467.1"/>
    <property type="molecule type" value="Genomic_DNA"/>
</dbReference>
<dbReference type="AlphaFoldDB" id="A0A221M9Z7"/>
<dbReference type="RefSeq" id="WP_089531241.1">
    <property type="nucleotide sequence ID" value="NZ_CP022437.1"/>
</dbReference>
<sequence>MAKGMIHNKDLFLNQIANKLGRERKDHVSIPTWKHQPQWEVSKNDSPEDLLAAFRENSKAKNAEVVETDKSMLLETIQKVIKEYGGGSIVTTKDARFAEHGITSAFDNEQTHIWDTALGQENIKKAKEANLGIFFSDKSLAESGTVVQFNDKDIARSVSLLPITYVAIVPKSSIVPRMTQVTREIHKRVEAGKDLPTCVNFISGPSNSADIEMDIVVGVHGPVKAVYLLVVDR</sequence>
<evidence type="ECO:0000313" key="2">
    <source>
        <dbReference type="EMBL" id="ASN04467.1"/>
    </source>
</evidence>
<dbReference type="Proteomes" id="UP000204391">
    <property type="component" value="Chromosome"/>
</dbReference>
<dbReference type="InterPro" id="IPR003741">
    <property type="entry name" value="LUD_dom"/>
</dbReference>
<keyword evidence="3" id="KW-1185">Reference proteome</keyword>
<dbReference type="PANTHER" id="PTHR43682">
    <property type="entry name" value="LACTATE UTILIZATION PROTEIN C"/>
    <property type="match status" value="1"/>
</dbReference>
<dbReference type="InterPro" id="IPR037171">
    <property type="entry name" value="NagB/RpiA_transferase-like"/>
</dbReference>
<evidence type="ECO:0000313" key="3">
    <source>
        <dbReference type="Proteomes" id="UP000204391"/>
    </source>
</evidence>
<dbReference type="OrthoDB" id="9794157at2"/>
<dbReference type="Gene3D" id="3.40.50.10420">
    <property type="entry name" value="NagB/RpiA/CoA transferase-like"/>
    <property type="match status" value="1"/>
</dbReference>
<proteinExistence type="predicted"/>